<proteinExistence type="predicted"/>
<sequence>MTVIITDIKHKSLTRAIVGKIIRGELETWDYVQTELGHALTHAKPAPTYGQGFFLQYATDDEGTGIFAFSGGTELVSRAVYAQYHGSLISLLLEHYPDAGTAFFASPTAEKHDDFDFA</sequence>
<dbReference type="AlphaFoldDB" id="A0A7W8KC14"/>
<dbReference type="Proteomes" id="UP000539473">
    <property type="component" value="Unassembled WGS sequence"/>
</dbReference>
<accession>A0A7W8KC14</accession>
<organism evidence="2 3">
    <name type="scientific">Deinococcus metalli</name>
    <dbReference type="NCBI Taxonomy" id="1141878"/>
    <lineage>
        <taxon>Bacteria</taxon>
        <taxon>Thermotogati</taxon>
        <taxon>Deinococcota</taxon>
        <taxon>Deinococci</taxon>
        <taxon>Deinococcales</taxon>
        <taxon>Deinococcaceae</taxon>
        <taxon>Deinococcus</taxon>
    </lineage>
</organism>
<evidence type="ECO:0000313" key="2">
    <source>
        <dbReference type="EMBL" id="MBB5374968.1"/>
    </source>
</evidence>
<reference evidence="2 3" key="3">
    <citation type="submission" date="2020-08" db="EMBL/GenBank/DDBJ databases">
        <title>Genomic Encyclopedia of Type Strains, Phase IV (KMG-IV): sequencing the most valuable type-strain genomes for metagenomic binning, comparative biology and taxonomic classification.</title>
        <authorList>
            <person name="Goeker M."/>
        </authorList>
    </citation>
    <scope>NUCLEOTIDE SEQUENCE [LARGE SCALE GENOMIC DNA]</scope>
    <source>
        <strain evidence="2 3">DSM 27521</strain>
    </source>
</reference>
<comment type="caution">
    <text evidence="2">The sequence shown here is derived from an EMBL/GenBank/DDBJ whole genome shotgun (WGS) entry which is preliminary data.</text>
</comment>
<keyword evidence="4" id="KW-1185">Reference proteome</keyword>
<dbReference type="RefSeq" id="WP_184109220.1">
    <property type="nucleotide sequence ID" value="NZ_BNAJ01000001.1"/>
</dbReference>
<evidence type="ECO:0000313" key="3">
    <source>
        <dbReference type="Proteomes" id="UP000539473"/>
    </source>
</evidence>
<dbReference type="Proteomes" id="UP000619376">
    <property type="component" value="Unassembled WGS sequence"/>
</dbReference>
<name>A0A7W8KC14_9DEIO</name>
<reference evidence="1" key="1">
    <citation type="journal article" date="2014" name="Int. J. Syst. Evol. Microbiol.">
        <title>Complete genome of a new Firmicutes species belonging to the dominant human colonic microbiota ('Ruminococcus bicirculans') reveals two chromosomes and a selective capacity to utilize plant glucans.</title>
        <authorList>
            <consortium name="NISC Comparative Sequencing Program"/>
            <person name="Wegmann U."/>
            <person name="Louis P."/>
            <person name="Goesmann A."/>
            <person name="Henrissat B."/>
            <person name="Duncan S.H."/>
            <person name="Flint H.J."/>
        </authorList>
    </citation>
    <scope>NUCLEOTIDE SEQUENCE</scope>
    <source>
        <strain evidence="1">CGMCC 1.18437</strain>
    </source>
</reference>
<gene>
    <name evidence="1" type="ORF">GCM10017781_06300</name>
    <name evidence="2" type="ORF">HNQ07_000412</name>
</gene>
<reference evidence="4" key="2">
    <citation type="journal article" date="2019" name="Int. J. Syst. Evol. Microbiol.">
        <title>The Global Catalogue of Microorganisms (GCM) 10K type strain sequencing project: providing services to taxonomists for standard genome sequencing and annotation.</title>
        <authorList>
            <consortium name="The Broad Institute Genomics Platform"/>
            <consortium name="The Broad Institute Genome Sequencing Center for Infectious Disease"/>
            <person name="Wu L."/>
            <person name="Ma J."/>
        </authorList>
    </citation>
    <scope>NUCLEOTIDE SEQUENCE [LARGE SCALE GENOMIC DNA]</scope>
    <source>
        <strain evidence="4">CGMCC 1.18437</strain>
    </source>
</reference>
<dbReference type="EMBL" id="JACHFK010000001">
    <property type="protein sequence ID" value="MBB5374968.1"/>
    <property type="molecule type" value="Genomic_DNA"/>
</dbReference>
<evidence type="ECO:0000313" key="1">
    <source>
        <dbReference type="EMBL" id="GHF32386.1"/>
    </source>
</evidence>
<dbReference type="EMBL" id="BNAJ01000001">
    <property type="protein sequence ID" value="GHF32386.1"/>
    <property type="molecule type" value="Genomic_DNA"/>
</dbReference>
<protein>
    <submittedName>
        <fullName evidence="2">Uncharacterized protein</fullName>
    </submittedName>
</protein>
<reference evidence="1" key="4">
    <citation type="submission" date="2024-05" db="EMBL/GenBank/DDBJ databases">
        <authorList>
            <person name="Sun Q."/>
            <person name="Zhou Y."/>
        </authorList>
    </citation>
    <scope>NUCLEOTIDE SEQUENCE</scope>
    <source>
        <strain evidence="1">CGMCC 1.18437</strain>
    </source>
</reference>
<evidence type="ECO:0000313" key="4">
    <source>
        <dbReference type="Proteomes" id="UP000619376"/>
    </source>
</evidence>